<comment type="subcellular location">
    <subcellularLocation>
        <location evidence="1">Cell membrane</location>
        <topology evidence="1">Multi-pass membrane protein</topology>
    </subcellularLocation>
</comment>
<gene>
    <name evidence="8" type="ORF">LFUMFP_220008</name>
</gene>
<evidence type="ECO:0000256" key="4">
    <source>
        <dbReference type="ARBA" id="ARBA00022692"/>
    </source>
</evidence>
<dbReference type="RefSeq" id="WP_106483156.1">
    <property type="nucleotide sequence ID" value="NZ_LT984417.1"/>
</dbReference>
<organism evidence="8 9">
    <name type="scientific">Latilactobacillus fuchuensis</name>
    <dbReference type="NCBI Taxonomy" id="164393"/>
    <lineage>
        <taxon>Bacteria</taxon>
        <taxon>Bacillati</taxon>
        <taxon>Bacillota</taxon>
        <taxon>Bacilli</taxon>
        <taxon>Lactobacillales</taxon>
        <taxon>Lactobacillaceae</taxon>
        <taxon>Latilactobacillus</taxon>
    </lineage>
</organism>
<dbReference type="InterPro" id="IPR010290">
    <property type="entry name" value="TM_effector"/>
</dbReference>
<dbReference type="Pfam" id="PF05977">
    <property type="entry name" value="MFS_3"/>
    <property type="match status" value="1"/>
</dbReference>
<keyword evidence="6 7" id="KW-0472">Membrane</keyword>
<proteinExistence type="predicted"/>
<evidence type="ECO:0000256" key="7">
    <source>
        <dbReference type="SAM" id="Phobius"/>
    </source>
</evidence>
<feature type="transmembrane region" description="Helical" evidence="7">
    <location>
        <begin position="283"/>
        <end position="301"/>
    </location>
</feature>
<dbReference type="PANTHER" id="PTHR23513:SF6">
    <property type="entry name" value="MAJOR FACILITATOR SUPERFAMILY ASSOCIATED DOMAIN-CONTAINING PROTEIN"/>
    <property type="match status" value="1"/>
</dbReference>
<dbReference type="EMBL" id="OGVC01000015">
    <property type="protein sequence ID" value="SPC38247.1"/>
    <property type="molecule type" value="Genomic_DNA"/>
</dbReference>
<evidence type="ECO:0000256" key="6">
    <source>
        <dbReference type="ARBA" id="ARBA00023136"/>
    </source>
</evidence>
<name>A0A2N9DUZ2_9LACO</name>
<evidence type="ECO:0000256" key="3">
    <source>
        <dbReference type="ARBA" id="ARBA00022475"/>
    </source>
</evidence>
<feature type="transmembrane region" description="Helical" evidence="7">
    <location>
        <begin position="12"/>
        <end position="32"/>
    </location>
</feature>
<dbReference type="AlphaFoldDB" id="A0A2N9DUZ2"/>
<dbReference type="InterPro" id="IPR036259">
    <property type="entry name" value="MFS_trans_sf"/>
</dbReference>
<feature type="transmembrane region" description="Helical" evidence="7">
    <location>
        <begin position="38"/>
        <end position="58"/>
    </location>
</feature>
<dbReference type="PANTHER" id="PTHR23513">
    <property type="entry name" value="INTEGRAL MEMBRANE EFFLUX PROTEIN-RELATED"/>
    <property type="match status" value="1"/>
</dbReference>
<evidence type="ECO:0000256" key="2">
    <source>
        <dbReference type="ARBA" id="ARBA00022448"/>
    </source>
</evidence>
<feature type="transmembrane region" description="Helical" evidence="7">
    <location>
        <begin position="249"/>
        <end position="271"/>
    </location>
</feature>
<evidence type="ECO:0000313" key="8">
    <source>
        <dbReference type="EMBL" id="SPC38247.1"/>
    </source>
</evidence>
<keyword evidence="4 7" id="KW-0812">Transmembrane</keyword>
<evidence type="ECO:0000313" key="9">
    <source>
        <dbReference type="Proteomes" id="UP000238739"/>
    </source>
</evidence>
<accession>A0A2N9DUZ2</accession>
<feature type="transmembrane region" description="Helical" evidence="7">
    <location>
        <begin position="70"/>
        <end position="93"/>
    </location>
</feature>
<keyword evidence="2" id="KW-0813">Transport</keyword>
<feature type="transmembrane region" description="Helical" evidence="7">
    <location>
        <begin position="366"/>
        <end position="387"/>
    </location>
</feature>
<feature type="transmembrane region" description="Helical" evidence="7">
    <location>
        <begin position="99"/>
        <end position="118"/>
    </location>
</feature>
<dbReference type="SUPFAM" id="SSF103473">
    <property type="entry name" value="MFS general substrate transporter"/>
    <property type="match status" value="1"/>
</dbReference>
<feature type="transmembrane region" description="Helical" evidence="7">
    <location>
        <begin position="218"/>
        <end position="243"/>
    </location>
</feature>
<keyword evidence="9" id="KW-1185">Reference proteome</keyword>
<protein>
    <submittedName>
        <fullName evidence="8">Transporter, major facilitator family protein</fullName>
    </submittedName>
</protein>
<dbReference type="Proteomes" id="UP000238739">
    <property type="component" value="Unassembled WGS sequence"/>
</dbReference>
<sequence length="402" mass="44639">MINQNFKRLFIGRSISNVGDSLYAIGLSWYIFSLTNSSLWVGILNFALFIPNLFSFLLGDFIERTNKRKLLVFIELGQGLFLLPIILLIAFQMDTTMKASLICIFAFLIATFGMNAYVVQDVLMPEIVTENRLSSASMYMSFSYNAMDYVGNAIGGFLLKVFSVFSLMIIDIISFIASAFLFMKIEMPDVPENVATNIEREKTSIFSGIALIRARKDLLLITLFGGLANFFFGGLAVFAVLIGKELGGAGFYGLLLAIESIGVTIGTTLFAKLLLKHFKLGSLFPISCFGMGLCLTISCLLKNNYLFLGFWAIAFMFQGLNRVVTTPYLQASLVQGQRAKFFSAFNTLTVAPLPIGSLFFGKLATIIDWQLFIILFAIYMVIFGLLFTANRKIKNFVEGSSN</sequence>
<dbReference type="CDD" id="cd06173">
    <property type="entry name" value="MFS_MefA_like"/>
    <property type="match status" value="1"/>
</dbReference>
<reference evidence="8" key="1">
    <citation type="submission" date="2018-01" db="EMBL/GenBank/DDBJ databases">
        <authorList>
            <person name="Chaillou S."/>
        </authorList>
    </citation>
    <scope>NUCLEOTIDE SEQUENCE [LARGE SCALE GENOMIC DNA]</scope>
    <source>
        <strain evidence="8">MFPC41A2801</strain>
    </source>
</reference>
<feature type="transmembrane region" description="Helical" evidence="7">
    <location>
        <begin position="164"/>
        <end position="183"/>
    </location>
</feature>
<keyword evidence="3" id="KW-1003">Cell membrane</keyword>
<keyword evidence="5 7" id="KW-1133">Transmembrane helix</keyword>
<dbReference type="GO" id="GO:0005886">
    <property type="term" value="C:plasma membrane"/>
    <property type="evidence" value="ECO:0007669"/>
    <property type="project" value="UniProtKB-SubCell"/>
</dbReference>
<comment type="caution">
    <text evidence="8">The sequence shown here is derived from an EMBL/GenBank/DDBJ whole genome shotgun (WGS) entry which is preliminary data.</text>
</comment>
<evidence type="ECO:0000256" key="5">
    <source>
        <dbReference type="ARBA" id="ARBA00022989"/>
    </source>
</evidence>
<feature type="transmembrane region" description="Helical" evidence="7">
    <location>
        <begin position="307"/>
        <end position="329"/>
    </location>
</feature>
<dbReference type="Gene3D" id="1.20.1250.20">
    <property type="entry name" value="MFS general substrate transporter like domains"/>
    <property type="match status" value="1"/>
</dbReference>
<evidence type="ECO:0000256" key="1">
    <source>
        <dbReference type="ARBA" id="ARBA00004651"/>
    </source>
</evidence>